<sequence length="50" mass="5513">QDPYHLPGVADGIAFSTQKEKFIPAIKEGVFLVNTALTVRDGQALSHMDW</sequence>
<dbReference type="InterPro" id="IPR036895">
    <property type="entry name" value="Uracil-DNA_glycosylase-like_sf"/>
</dbReference>
<evidence type="ECO:0000313" key="1">
    <source>
        <dbReference type="EMBL" id="CAI2179265.1"/>
    </source>
</evidence>
<name>A0A9W4SSU3_9GLOM</name>
<reference evidence="1" key="1">
    <citation type="submission" date="2022-08" db="EMBL/GenBank/DDBJ databases">
        <authorList>
            <person name="Kallberg Y."/>
            <person name="Tangrot J."/>
            <person name="Rosling A."/>
        </authorList>
    </citation>
    <scope>NUCLEOTIDE SEQUENCE</scope>
    <source>
        <strain evidence="1">Wild A</strain>
    </source>
</reference>
<dbReference type="Proteomes" id="UP001153678">
    <property type="component" value="Unassembled WGS sequence"/>
</dbReference>
<dbReference type="SUPFAM" id="SSF52141">
    <property type="entry name" value="Uracil-DNA glycosylase-like"/>
    <property type="match status" value="1"/>
</dbReference>
<organism evidence="1 2">
    <name type="scientific">Funneliformis geosporum</name>
    <dbReference type="NCBI Taxonomy" id="1117311"/>
    <lineage>
        <taxon>Eukaryota</taxon>
        <taxon>Fungi</taxon>
        <taxon>Fungi incertae sedis</taxon>
        <taxon>Mucoromycota</taxon>
        <taxon>Glomeromycotina</taxon>
        <taxon>Glomeromycetes</taxon>
        <taxon>Glomerales</taxon>
        <taxon>Glomeraceae</taxon>
        <taxon>Funneliformis</taxon>
    </lineage>
</organism>
<accession>A0A9W4SSU3</accession>
<feature type="non-terminal residue" evidence="1">
    <location>
        <position position="50"/>
    </location>
</feature>
<dbReference type="AlphaFoldDB" id="A0A9W4SSU3"/>
<evidence type="ECO:0000313" key="2">
    <source>
        <dbReference type="Proteomes" id="UP001153678"/>
    </source>
</evidence>
<comment type="caution">
    <text evidence="1">The sequence shown here is derived from an EMBL/GenBank/DDBJ whole genome shotgun (WGS) entry which is preliminary data.</text>
</comment>
<gene>
    <name evidence="1" type="ORF">FWILDA_LOCUS9002</name>
</gene>
<protein>
    <submittedName>
        <fullName evidence="1">14405_t:CDS:1</fullName>
    </submittedName>
</protein>
<dbReference type="OrthoDB" id="10031947at2759"/>
<keyword evidence="2" id="KW-1185">Reference proteome</keyword>
<proteinExistence type="predicted"/>
<dbReference type="EMBL" id="CAMKVN010002033">
    <property type="protein sequence ID" value="CAI2179265.1"/>
    <property type="molecule type" value="Genomic_DNA"/>
</dbReference>